<sequence>MAERIPSHLPLSLYPIDRLRRILVIGFCLLVLLVTSGLLITGWHGYRNALEAERSQLGSLSRVLAAHFSQVFRASTGQLMSLTRSEEVQALLAKRNEAALHDVLRDALMLDPQSNFLTVADRHGDVVATSMVYPVHQLDIRGREVFESLRRNPAQAFLFGRPVANRINQHQFVPMAAPIESGGRLHGVVMAGIDPGFFQAFYRTLGIDDDTAIDLLQQDGTRLISFPEQSLAQTTSPQRARIVSGLIRDRREGGLFESVLDGDTRLVAIAPLEKLPLVVSVSRSKSRALAGWWAEMLSKGLLLALTMAGLTALLLVLLAQLKRLERSERRLRLTQNSVDNSAELVLWVFADGTVSYANREATRCLARNDEILIGRRIGSLMPQLEPDRWRALYLRGLDRQSELFECTLRLADGTEVAAEVTSSVLVRETGETVMCLQARDISARRRTEAALAASEARLRLALEASDTALYEMDLSSGKIVLTGSVLRRFGLHSSHLELPLEAWFAHLHEEDRARVEAEFTGWQRVPPERVESTHRVNVRNGETRWVQARGQFVDPDVLGRPQRLIGTINDVTAQKLNEARIEYYARFDALTGLANRYALYQHLSHAIDEAEVQERPIGVLFIDLDNFKNINDSLGHAVGDEVLKAVAGRLDEFIGPDDTLARLGGDEFLIILPGATEQGAGEVASCIVTAMSVPFRVGERELSTTPSIGISLYPRDGIEADHLIRNADAAMYQAKGRGRNTFQFYSSDMNDRAAERLELEVQLRTAHLRGELCLHYQPQVDAISGRIVGAEALMRWQHPEYGMISPGRFIPIAEESGLIVQIGDWAIREACRQAVVWQRQGLEPITVAVNLSGRQFQQPNFVAQVADALVETGLAPQWLELEVTESIVMHDVRQVIATLSELKQLGVQLSIDDFGTGYSSLSYLKRFPVDLLKIDQSFVRDLENDDSDAAIVRAVISLGKHLNLRLVAEGVETEGQFAFLQAAGVDLIQGFWFSRPLLAEDFAARLRDDQAEARVADLAG</sequence>
<dbReference type="GO" id="GO:0071111">
    <property type="term" value="F:cyclic-guanylate-specific phosphodiesterase activity"/>
    <property type="evidence" value="ECO:0007669"/>
    <property type="project" value="UniProtKB-EC"/>
</dbReference>
<comment type="catalytic activity">
    <reaction evidence="1">
        <text>3',3'-c-di-GMP + H2O = 5'-phosphoguanylyl(3'-&gt;5')guanosine + H(+)</text>
        <dbReference type="Rhea" id="RHEA:24902"/>
        <dbReference type="ChEBI" id="CHEBI:15377"/>
        <dbReference type="ChEBI" id="CHEBI:15378"/>
        <dbReference type="ChEBI" id="CHEBI:58754"/>
        <dbReference type="ChEBI" id="CHEBI:58805"/>
        <dbReference type="EC" id="3.1.4.52"/>
    </reaction>
    <physiologicalReaction direction="left-to-right" evidence="1">
        <dbReference type="Rhea" id="RHEA:24903"/>
    </physiologicalReaction>
</comment>
<dbReference type="FunFam" id="3.30.70.270:FF:000001">
    <property type="entry name" value="Diguanylate cyclase domain protein"/>
    <property type="match status" value="1"/>
</dbReference>
<dbReference type="CDD" id="cd01949">
    <property type="entry name" value="GGDEF"/>
    <property type="match status" value="1"/>
</dbReference>
<dbReference type="InterPro" id="IPR043128">
    <property type="entry name" value="Rev_trsase/Diguanyl_cyclase"/>
</dbReference>
<evidence type="ECO:0000259" key="3">
    <source>
        <dbReference type="PROSITE" id="PS50883"/>
    </source>
</evidence>
<evidence type="ECO:0000256" key="2">
    <source>
        <dbReference type="SAM" id="Phobius"/>
    </source>
</evidence>
<dbReference type="InterPro" id="IPR000014">
    <property type="entry name" value="PAS"/>
</dbReference>
<dbReference type="InterPro" id="IPR013655">
    <property type="entry name" value="PAS_fold_3"/>
</dbReference>
<dbReference type="InterPro" id="IPR035919">
    <property type="entry name" value="EAL_sf"/>
</dbReference>
<proteinExistence type="predicted"/>
<dbReference type="PANTHER" id="PTHR44757">
    <property type="entry name" value="DIGUANYLATE CYCLASE DGCP"/>
    <property type="match status" value="1"/>
</dbReference>
<dbReference type="PROSITE" id="PS50887">
    <property type="entry name" value="GGDEF"/>
    <property type="match status" value="1"/>
</dbReference>
<dbReference type="Gene3D" id="3.30.450.20">
    <property type="entry name" value="PAS domain"/>
    <property type="match status" value="4"/>
</dbReference>
<dbReference type="CDD" id="cd00130">
    <property type="entry name" value="PAS"/>
    <property type="match status" value="1"/>
</dbReference>
<keyword evidence="2" id="KW-1133">Transmembrane helix</keyword>
<dbReference type="Pfam" id="PF08447">
    <property type="entry name" value="PAS_3"/>
    <property type="match status" value="1"/>
</dbReference>
<dbReference type="SMART" id="SM00086">
    <property type="entry name" value="PAC"/>
    <property type="match status" value="2"/>
</dbReference>
<feature type="domain" description="GGDEF" evidence="4">
    <location>
        <begin position="615"/>
        <end position="747"/>
    </location>
</feature>
<keyword evidence="2" id="KW-0472">Membrane</keyword>
<dbReference type="KEGG" id="maer:DAI18_07700"/>
<dbReference type="GO" id="GO:0071732">
    <property type="term" value="P:cellular response to nitric oxide"/>
    <property type="evidence" value="ECO:0007669"/>
    <property type="project" value="UniProtKB-ARBA"/>
</dbReference>
<dbReference type="SUPFAM" id="SSF141868">
    <property type="entry name" value="EAL domain-like"/>
    <property type="match status" value="1"/>
</dbReference>
<dbReference type="InterPro" id="IPR001610">
    <property type="entry name" value="PAC"/>
</dbReference>
<dbReference type="OrthoDB" id="9813903at2"/>
<dbReference type="InterPro" id="IPR013656">
    <property type="entry name" value="PAS_4"/>
</dbReference>
<dbReference type="Pfam" id="PF00990">
    <property type="entry name" value="GGDEF"/>
    <property type="match status" value="1"/>
</dbReference>
<dbReference type="Pfam" id="PF00563">
    <property type="entry name" value="EAL"/>
    <property type="match status" value="1"/>
</dbReference>
<dbReference type="Pfam" id="PF08448">
    <property type="entry name" value="PAS_4"/>
    <property type="match status" value="1"/>
</dbReference>
<dbReference type="STRING" id="1122240.GCA_000620105_02401"/>
<feature type="transmembrane region" description="Helical" evidence="2">
    <location>
        <begin position="21"/>
        <end position="46"/>
    </location>
</feature>
<dbReference type="EMBL" id="CP028519">
    <property type="protein sequence ID" value="AVY93939.1"/>
    <property type="molecule type" value="Genomic_DNA"/>
</dbReference>
<dbReference type="InterPro" id="IPR000160">
    <property type="entry name" value="GGDEF_dom"/>
</dbReference>
<evidence type="ECO:0000313" key="5">
    <source>
        <dbReference type="EMBL" id="AVY93939.1"/>
    </source>
</evidence>
<dbReference type="CDD" id="cd12915">
    <property type="entry name" value="PDC2_DGC_like"/>
    <property type="match status" value="1"/>
</dbReference>
<dbReference type="Gene3D" id="3.20.20.450">
    <property type="entry name" value="EAL domain"/>
    <property type="match status" value="1"/>
</dbReference>
<dbReference type="AlphaFoldDB" id="A0A2S0P968"/>
<keyword evidence="2" id="KW-0812">Transmembrane</keyword>
<accession>A0A2S0P968</accession>
<dbReference type="SMART" id="SM00267">
    <property type="entry name" value="GGDEF"/>
    <property type="match status" value="1"/>
</dbReference>
<dbReference type="InterPro" id="IPR001633">
    <property type="entry name" value="EAL_dom"/>
</dbReference>
<evidence type="ECO:0000313" key="6">
    <source>
        <dbReference type="Proteomes" id="UP000244173"/>
    </source>
</evidence>
<dbReference type="Proteomes" id="UP000244173">
    <property type="component" value="Chromosome"/>
</dbReference>
<dbReference type="FunFam" id="3.20.20.450:FF:000001">
    <property type="entry name" value="Cyclic di-GMP phosphodiesterase yahA"/>
    <property type="match status" value="1"/>
</dbReference>
<name>A0A2S0P968_9NEIS</name>
<dbReference type="NCBIfam" id="TIGR00229">
    <property type="entry name" value="sensory_box"/>
    <property type="match status" value="2"/>
</dbReference>
<dbReference type="InterPro" id="IPR029787">
    <property type="entry name" value="Nucleotide_cyclase"/>
</dbReference>
<dbReference type="Gene3D" id="3.30.70.270">
    <property type="match status" value="1"/>
</dbReference>
<dbReference type="PANTHER" id="PTHR44757:SF2">
    <property type="entry name" value="BIOFILM ARCHITECTURE MAINTENANCE PROTEIN MBAA"/>
    <property type="match status" value="1"/>
</dbReference>
<protein>
    <submittedName>
        <fullName evidence="5">PAS domain S-box protein</fullName>
    </submittedName>
</protein>
<organism evidence="5 6">
    <name type="scientific">Microvirgula aerodenitrificans</name>
    <dbReference type="NCBI Taxonomy" id="57480"/>
    <lineage>
        <taxon>Bacteria</taxon>
        <taxon>Pseudomonadati</taxon>
        <taxon>Pseudomonadota</taxon>
        <taxon>Betaproteobacteria</taxon>
        <taxon>Neisseriales</taxon>
        <taxon>Aquaspirillaceae</taxon>
        <taxon>Microvirgula</taxon>
    </lineage>
</organism>
<keyword evidence="6" id="KW-1185">Reference proteome</keyword>
<reference evidence="5 6" key="1">
    <citation type="submission" date="2018-04" db="EMBL/GenBank/DDBJ databases">
        <title>Denitrifier Microvirgula.</title>
        <authorList>
            <person name="Anderson E."/>
            <person name="Jang J."/>
            <person name="Ishii S."/>
        </authorList>
    </citation>
    <scope>NUCLEOTIDE SEQUENCE [LARGE SCALE GENOMIC DNA]</scope>
    <source>
        <strain evidence="5 6">BE2.4</strain>
    </source>
</reference>
<evidence type="ECO:0000259" key="4">
    <source>
        <dbReference type="PROSITE" id="PS50887"/>
    </source>
</evidence>
<dbReference type="CDD" id="cd01948">
    <property type="entry name" value="EAL"/>
    <property type="match status" value="1"/>
</dbReference>
<feature type="domain" description="EAL" evidence="3">
    <location>
        <begin position="756"/>
        <end position="1010"/>
    </location>
</feature>
<evidence type="ECO:0000256" key="1">
    <source>
        <dbReference type="ARBA" id="ARBA00051114"/>
    </source>
</evidence>
<dbReference type="SUPFAM" id="SSF55073">
    <property type="entry name" value="Nucleotide cyclase"/>
    <property type="match status" value="1"/>
</dbReference>
<dbReference type="NCBIfam" id="TIGR00254">
    <property type="entry name" value="GGDEF"/>
    <property type="match status" value="1"/>
</dbReference>
<dbReference type="SMART" id="SM00052">
    <property type="entry name" value="EAL"/>
    <property type="match status" value="1"/>
</dbReference>
<dbReference type="InterPro" id="IPR035965">
    <property type="entry name" value="PAS-like_dom_sf"/>
</dbReference>
<dbReference type="RefSeq" id="WP_084300094.1">
    <property type="nucleotide sequence ID" value="NZ_CP028519.1"/>
</dbReference>
<gene>
    <name evidence="5" type="ORF">DAI18_07700</name>
</gene>
<dbReference type="InterPro" id="IPR052155">
    <property type="entry name" value="Biofilm_reg_signaling"/>
</dbReference>
<dbReference type="SUPFAM" id="SSF55785">
    <property type="entry name" value="PYP-like sensor domain (PAS domain)"/>
    <property type="match status" value="2"/>
</dbReference>
<dbReference type="PROSITE" id="PS50883">
    <property type="entry name" value="EAL"/>
    <property type="match status" value="1"/>
</dbReference>
<dbReference type="CDD" id="cd12914">
    <property type="entry name" value="PDC1_DGC_like"/>
    <property type="match status" value="1"/>
</dbReference>